<dbReference type="InterPro" id="IPR036273">
    <property type="entry name" value="CRAL/TRIO_N_dom_sf"/>
</dbReference>
<dbReference type="Proteomes" id="UP000006790">
    <property type="component" value="Chromosome 5"/>
</dbReference>
<evidence type="ECO:0000256" key="14">
    <source>
        <dbReference type="ARBA" id="ARBA00024146"/>
    </source>
</evidence>
<dbReference type="InterPro" id="IPR036865">
    <property type="entry name" value="CRAL-TRIO_dom_sf"/>
</dbReference>
<dbReference type="CDD" id="cd00170">
    <property type="entry name" value="SEC14"/>
    <property type="match status" value="1"/>
</dbReference>
<keyword evidence="10 16" id="KW-0492">Microsome</keyword>
<evidence type="ECO:0000256" key="16">
    <source>
        <dbReference type="RuleBase" id="RU367059"/>
    </source>
</evidence>
<comment type="subcellular location">
    <subcellularLocation>
        <location evidence="16">Cytoplasm</location>
    </subcellularLocation>
    <subcellularLocation>
        <location evidence="2 16">Endoplasmic reticulum membrane</location>
        <topology evidence="2 16">Peripheral membrane protein</topology>
    </subcellularLocation>
    <subcellularLocation>
        <location evidence="16">Microsome membrane</location>
        <topology evidence="16">Peripheral membrane protein</topology>
    </subcellularLocation>
</comment>
<evidence type="ECO:0000256" key="13">
    <source>
        <dbReference type="ARBA" id="ARBA00023136"/>
    </source>
</evidence>
<dbReference type="eggNOG" id="KOG1471">
    <property type="taxonomic scope" value="Eukaryota"/>
</dbReference>
<dbReference type="Pfam" id="PF00650">
    <property type="entry name" value="CRAL_TRIO"/>
    <property type="match status" value="1"/>
</dbReference>
<dbReference type="PROSITE" id="PS50191">
    <property type="entry name" value="CRAL_TRIO"/>
    <property type="match status" value="1"/>
</dbReference>
<dbReference type="GO" id="GO:0005829">
    <property type="term" value="C:cytosol"/>
    <property type="evidence" value="ECO:0007669"/>
    <property type="project" value="EnsemblFungi"/>
</dbReference>
<evidence type="ECO:0000256" key="10">
    <source>
        <dbReference type="ARBA" id="ARBA00022848"/>
    </source>
</evidence>
<dbReference type="GeneID" id="11468290"/>
<comment type="cofactor">
    <cofactor evidence="1">
        <name>heme b</name>
        <dbReference type="ChEBI" id="CHEBI:60344"/>
    </cofactor>
</comment>
<dbReference type="Gene3D" id="3.40.525.10">
    <property type="entry name" value="CRAL-TRIO lipid binding domain"/>
    <property type="match status" value="1"/>
</dbReference>
<dbReference type="GO" id="GO:0032541">
    <property type="term" value="C:cortical endoplasmic reticulum"/>
    <property type="evidence" value="ECO:0007669"/>
    <property type="project" value="EnsemblFungi"/>
</dbReference>
<comment type="catalytic activity">
    <reaction evidence="14">
        <text>a 1,2-diacyl-sn-glycero-3-phospho-(1D-myo-inositol)(in) = a 1,2-diacyl-sn-glycero-3-phospho-(1D-myo-inositol)(out)</text>
        <dbReference type="Rhea" id="RHEA:38691"/>
        <dbReference type="ChEBI" id="CHEBI:57880"/>
    </reaction>
    <physiologicalReaction direction="left-to-right" evidence="14">
        <dbReference type="Rhea" id="RHEA:38692"/>
    </physiologicalReaction>
</comment>
<protein>
    <recommendedName>
        <fullName evidence="4 16">Phosphatidylinositol transfer protein SFH5</fullName>
        <shortName evidence="16">PITP SFH5</shortName>
    </recommendedName>
</protein>
<dbReference type="SUPFAM" id="SSF46938">
    <property type="entry name" value="CRAL/TRIO N-terminal domain"/>
    <property type="match status" value="1"/>
</dbReference>
<dbReference type="AlphaFoldDB" id="I6ND19"/>
<evidence type="ECO:0000313" key="18">
    <source>
        <dbReference type="EMBL" id="AET39961.1"/>
    </source>
</evidence>
<dbReference type="GO" id="GO:0005886">
    <property type="term" value="C:plasma membrane"/>
    <property type="evidence" value="ECO:0007669"/>
    <property type="project" value="EnsemblFungi"/>
</dbReference>
<dbReference type="EMBL" id="CP002501">
    <property type="protein sequence ID" value="AET39961.1"/>
    <property type="molecule type" value="Genomic_DNA"/>
</dbReference>
<dbReference type="GO" id="GO:0020037">
    <property type="term" value="F:heme binding"/>
    <property type="evidence" value="ECO:0007669"/>
    <property type="project" value="EnsemblFungi"/>
</dbReference>
<dbReference type="InParanoid" id="I6ND19"/>
<keyword evidence="12 16" id="KW-0445">Lipid transport</keyword>
<accession>I6ND19</accession>
<dbReference type="GO" id="GO:0043001">
    <property type="term" value="P:Golgi to plasma membrane protein transport"/>
    <property type="evidence" value="ECO:0007669"/>
    <property type="project" value="EnsemblFungi"/>
</dbReference>
<evidence type="ECO:0000256" key="1">
    <source>
        <dbReference type="ARBA" id="ARBA00001970"/>
    </source>
</evidence>
<evidence type="ECO:0000256" key="5">
    <source>
        <dbReference type="ARBA" id="ARBA00022448"/>
    </source>
</evidence>
<dbReference type="SUPFAM" id="SSF52087">
    <property type="entry name" value="CRAL/TRIO domain"/>
    <property type="match status" value="1"/>
</dbReference>
<evidence type="ECO:0000313" key="19">
    <source>
        <dbReference type="Proteomes" id="UP000006790"/>
    </source>
</evidence>
<dbReference type="PANTHER" id="PTHR47669">
    <property type="entry name" value="PHOSPHATIDYLINOSITOL TRANSFER PROTEIN SFH5"/>
    <property type="match status" value="1"/>
</dbReference>
<comment type="function">
    <text evidence="15">Non-classical phosphatidylinositol (PtdIns) transfer protein (PITP), which exhibits PtdIns-binding/transfer activity in the absence of detectable PtdCho-binding/transfer activity. Regulates PtdIns(4,5)P2 homeostasis at the plasma membrane. Heme-binding protein that may play a role in organic oxidant-induced stress responses.</text>
</comment>
<dbReference type="HOGENOM" id="CLU_045138_0_1_1"/>
<keyword evidence="5 16" id="KW-0813">Transport</keyword>
<dbReference type="GO" id="GO:0005789">
    <property type="term" value="C:endoplasmic reticulum membrane"/>
    <property type="evidence" value="ECO:0007669"/>
    <property type="project" value="UniProtKB-SubCell"/>
</dbReference>
<dbReference type="KEGG" id="erc:Ecym_5189"/>
<keyword evidence="11" id="KW-0408">Iron</keyword>
<keyword evidence="13 16" id="KW-0472">Membrane</keyword>
<dbReference type="GO" id="GO:2000114">
    <property type="term" value="P:regulation of establishment of cell polarity"/>
    <property type="evidence" value="ECO:0007669"/>
    <property type="project" value="EnsemblFungi"/>
</dbReference>
<dbReference type="FunCoup" id="I6ND19">
    <property type="interactions" value="49"/>
</dbReference>
<evidence type="ECO:0000256" key="9">
    <source>
        <dbReference type="ARBA" id="ARBA00022824"/>
    </source>
</evidence>
<proteinExistence type="inferred from homology"/>
<feature type="domain" description="CRAL-TRIO" evidence="17">
    <location>
        <begin position="98"/>
        <end position="263"/>
    </location>
</feature>
<keyword evidence="6 16" id="KW-0963">Cytoplasm</keyword>
<evidence type="ECO:0000256" key="11">
    <source>
        <dbReference type="ARBA" id="ARBA00023004"/>
    </source>
</evidence>
<evidence type="ECO:0000256" key="6">
    <source>
        <dbReference type="ARBA" id="ARBA00022490"/>
    </source>
</evidence>
<keyword evidence="9 16" id="KW-0256">Endoplasmic reticulum</keyword>
<evidence type="ECO:0000256" key="2">
    <source>
        <dbReference type="ARBA" id="ARBA00004406"/>
    </source>
</evidence>
<keyword evidence="7" id="KW-0349">Heme</keyword>
<evidence type="ECO:0000259" key="17">
    <source>
        <dbReference type="PROSITE" id="PS50191"/>
    </source>
</evidence>
<keyword evidence="8" id="KW-0479">Metal-binding</keyword>
<organism evidence="18 19">
    <name type="scientific">Eremothecium cymbalariae (strain CBS 270.75 / DBVPG 7215 / KCTC 17166 / NRRL Y-17582)</name>
    <name type="common">Yeast</name>
    <dbReference type="NCBI Taxonomy" id="931890"/>
    <lineage>
        <taxon>Eukaryota</taxon>
        <taxon>Fungi</taxon>
        <taxon>Dikarya</taxon>
        <taxon>Ascomycota</taxon>
        <taxon>Saccharomycotina</taxon>
        <taxon>Saccharomycetes</taxon>
        <taxon>Saccharomycetales</taxon>
        <taxon>Saccharomycetaceae</taxon>
        <taxon>Eremothecium</taxon>
    </lineage>
</organism>
<evidence type="ECO:0000256" key="12">
    <source>
        <dbReference type="ARBA" id="ARBA00023055"/>
    </source>
</evidence>
<dbReference type="GO" id="GO:0046488">
    <property type="term" value="P:phosphatidylinositol metabolic process"/>
    <property type="evidence" value="ECO:0007669"/>
    <property type="project" value="EnsemblFungi"/>
</dbReference>
<dbReference type="PANTHER" id="PTHR47669:SF1">
    <property type="entry name" value="PHOSPHATIDYLINOSITOL TRANSFER PROTEIN SFH5"/>
    <property type="match status" value="1"/>
</dbReference>
<evidence type="ECO:0000256" key="3">
    <source>
        <dbReference type="ARBA" id="ARBA00006667"/>
    </source>
</evidence>
<keyword evidence="19" id="KW-1185">Reference proteome</keyword>
<evidence type="ECO:0000256" key="15">
    <source>
        <dbReference type="ARBA" id="ARBA00024180"/>
    </source>
</evidence>
<dbReference type="OMA" id="KRVVTWN"/>
<evidence type="ECO:0000256" key="8">
    <source>
        <dbReference type="ARBA" id="ARBA00022723"/>
    </source>
</evidence>
<dbReference type="InterPro" id="IPR042938">
    <property type="entry name" value="Sfh5"/>
</dbReference>
<dbReference type="GO" id="GO:0017157">
    <property type="term" value="P:regulation of exocytosis"/>
    <property type="evidence" value="ECO:0007669"/>
    <property type="project" value="EnsemblFungi"/>
</dbReference>
<dbReference type="InterPro" id="IPR001251">
    <property type="entry name" value="CRAL-TRIO_dom"/>
</dbReference>
<dbReference type="GO" id="GO:0008526">
    <property type="term" value="F:phosphatidylinositol transfer activity"/>
    <property type="evidence" value="ECO:0007669"/>
    <property type="project" value="UniProtKB-UniRule"/>
</dbReference>
<gene>
    <name evidence="18" type="ordered locus">Ecym_5189</name>
</gene>
<dbReference type="STRING" id="931890.I6ND19"/>
<comment type="similarity">
    <text evidence="3 16">Belongs to the SFH5 family.</text>
</comment>
<dbReference type="RefSeq" id="XP_003646778.1">
    <property type="nucleotide sequence ID" value="XM_003646730.1"/>
</dbReference>
<sequence>MKFPNDKARETFEKILADLPTIISEQCDNYDELYGYKLIKGTSEETEKYYYEKYASALVYKFAKAHNFEYDVVVKRLVDTLNWRKEFKPLRAGFVEDHDSLFSETGIITNYPNGEPNLKVLTWNMYGRLTKKKGLLKDNEKFIRYRIGLMERGLQLLDFVDEENNYMTQIHDYEDVSLFGYDHDVKKCAKTIVDMFQAYYPEMLYAKYFVNVPLVMGWIYDLVKSFVPEETRRKFVVLNSGKKLGQYIKNVPTQYGGKTQLNLEEDLVDQVKPTDYALYLLQKDMVEDLD</sequence>
<name>I6ND19_ERECY</name>
<dbReference type="OrthoDB" id="75724at2759"/>
<evidence type="ECO:0000256" key="7">
    <source>
        <dbReference type="ARBA" id="ARBA00022617"/>
    </source>
</evidence>
<dbReference type="SMART" id="SM00516">
    <property type="entry name" value="SEC14"/>
    <property type="match status" value="1"/>
</dbReference>
<reference evidence="18 19" key="1">
    <citation type="journal article" date="2011" name="G3 (Bethesda)">
        <title>Genome evolution in the Eremothecium clade of the Saccharomyces complex revealed by comparative genomics.</title>
        <authorList>
            <person name="Wendland J."/>
            <person name="Walther A."/>
        </authorList>
    </citation>
    <scope>NUCLEOTIDE SEQUENCE [LARGE SCALE GENOMIC DNA]</scope>
    <source>
        <strain evidence="19">CBS 270.75 / DBVPG 7215 / KCTC 17166 / NRRL Y-17582</strain>
    </source>
</reference>
<dbReference type="GO" id="GO:0046872">
    <property type="term" value="F:metal ion binding"/>
    <property type="evidence" value="ECO:0007669"/>
    <property type="project" value="UniProtKB-KW"/>
</dbReference>
<evidence type="ECO:0000256" key="4">
    <source>
        <dbReference type="ARBA" id="ARBA00018320"/>
    </source>
</evidence>